<name>A0A2N5J591_9BIFI</name>
<evidence type="ECO:0000313" key="5">
    <source>
        <dbReference type="EMBL" id="PLS29366.1"/>
    </source>
</evidence>
<dbReference type="PANTHER" id="PTHR10655">
    <property type="entry name" value="LYSOPHOSPHOLIPASE-RELATED"/>
    <property type="match status" value="1"/>
</dbReference>
<evidence type="ECO:0000259" key="4">
    <source>
        <dbReference type="Pfam" id="PF02230"/>
    </source>
</evidence>
<dbReference type="OrthoDB" id="9780848at2"/>
<proteinExistence type="inferred from homology"/>
<keyword evidence="2" id="KW-0378">Hydrolase</keyword>
<dbReference type="GO" id="GO:0016787">
    <property type="term" value="F:hydrolase activity"/>
    <property type="evidence" value="ECO:0007669"/>
    <property type="project" value="UniProtKB-KW"/>
</dbReference>
<dbReference type="InterPro" id="IPR050565">
    <property type="entry name" value="LYPA1-2/EST-like"/>
</dbReference>
<accession>A0A2N5J591</accession>
<feature type="domain" description="Phospholipase/carboxylesterase/thioesterase" evidence="4">
    <location>
        <begin position="19"/>
        <end position="217"/>
    </location>
</feature>
<dbReference type="AlphaFoldDB" id="A0A2N5J591"/>
<evidence type="ECO:0000256" key="2">
    <source>
        <dbReference type="ARBA" id="ARBA00022801"/>
    </source>
</evidence>
<feature type="compositionally biased region" description="Polar residues" evidence="3">
    <location>
        <begin position="1"/>
        <end position="11"/>
    </location>
</feature>
<dbReference type="RefSeq" id="WP_101621772.1">
    <property type="nucleotide sequence ID" value="NZ_NMWT01000005.1"/>
</dbReference>
<gene>
    <name evidence="5" type="ORF">Uis4E_0562</name>
</gene>
<dbReference type="InterPro" id="IPR003140">
    <property type="entry name" value="PLipase/COase/thioEstase"/>
</dbReference>
<feature type="region of interest" description="Disordered" evidence="3">
    <location>
        <begin position="1"/>
        <end position="20"/>
    </location>
</feature>
<dbReference type="Pfam" id="PF02230">
    <property type="entry name" value="Abhydrolase_2"/>
    <property type="match status" value="1"/>
</dbReference>
<dbReference type="InterPro" id="IPR029058">
    <property type="entry name" value="AB_hydrolase_fold"/>
</dbReference>
<sequence length="225" mass="24375">MKITKSLTRLNSAGSGAGTSPTSPVFVLLHGWGSNEYDLPDLLHYCGAGSADYASLRAPIPYGMGGTWFGDWAHEGVPEGESLTRQAKEAAQAIDDWVRANIPDDRTVVTMGFSQGGLLAAHMLRFDPSRYAAAVSFSGWLAPGDLPGDATLAAADVRPPVFYGHGAADDIFPKSDVAAMSAFWRTHGTLDEHVYPGMAHSINMDELRDVQRFLERHGFVRPQIW</sequence>
<keyword evidence="6" id="KW-1185">Reference proteome</keyword>
<comment type="caution">
    <text evidence="5">The sequence shown here is derived from an EMBL/GenBank/DDBJ whole genome shotgun (WGS) entry which is preliminary data.</text>
</comment>
<evidence type="ECO:0000256" key="3">
    <source>
        <dbReference type="SAM" id="MobiDB-lite"/>
    </source>
</evidence>
<evidence type="ECO:0000313" key="6">
    <source>
        <dbReference type="Proteomes" id="UP000235034"/>
    </source>
</evidence>
<dbReference type="EMBL" id="NMWT01000005">
    <property type="protein sequence ID" value="PLS29366.1"/>
    <property type="molecule type" value="Genomic_DNA"/>
</dbReference>
<dbReference type="PANTHER" id="PTHR10655:SF17">
    <property type="entry name" value="LYSOPHOSPHOLIPASE-LIKE PROTEIN 1"/>
    <property type="match status" value="1"/>
</dbReference>
<comment type="similarity">
    <text evidence="1">Belongs to the AB hydrolase superfamily. AB hydrolase 2 family.</text>
</comment>
<dbReference type="Gene3D" id="3.40.50.1820">
    <property type="entry name" value="alpha/beta hydrolase"/>
    <property type="match status" value="1"/>
</dbReference>
<evidence type="ECO:0000256" key="1">
    <source>
        <dbReference type="ARBA" id="ARBA00006499"/>
    </source>
</evidence>
<dbReference type="SUPFAM" id="SSF53474">
    <property type="entry name" value="alpha/beta-Hydrolases"/>
    <property type="match status" value="1"/>
</dbReference>
<protein>
    <submittedName>
        <fullName evidence="5">Phospholipase</fullName>
    </submittedName>
</protein>
<reference evidence="5 6" key="1">
    <citation type="submission" date="2017-07" db="EMBL/GenBank/DDBJ databases">
        <title>Bifidobacterium novel species.</title>
        <authorList>
            <person name="Lugli G.A."/>
            <person name="Milani C."/>
            <person name="Duranti S."/>
            <person name="Mangifesta M."/>
        </authorList>
    </citation>
    <scope>NUCLEOTIDE SEQUENCE [LARGE SCALE GENOMIC DNA]</scope>
    <source>
        <strain evidence="5 6">77</strain>
    </source>
</reference>
<dbReference type="Proteomes" id="UP000235034">
    <property type="component" value="Unassembled WGS sequence"/>
</dbReference>
<organism evidence="5 6">
    <name type="scientific">Bifidobacterium parmae</name>
    <dbReference type="NCBI Taxonomy" id="361854"/>
    <lineage>
        <taxon>Bacteria</taxon>
        <taxon>Bacillati</taxon>
        <taxon>Actinomycetota</taxon>
        <taxon>Actinomycetes</taxon>
        <taxon>Bifidobacteriales</taxon>
        <taxon>Bifidobacteriaceae</taxon>
        <taxon>Bifidobacterium</taxon>
    </lineage>
</organism>